<comment type="caution">
    <text evidence="1">The sequence shown here is derived from an EMBL/GenBank/DDBJ whole genome shotgun (WGS) entry which is preliminary data.</text>
</comment>
<dbReference type="Pfam" id="PF04816">
    <property type="entry name" value="TrmK"/>
    <property type="match status" value="1"/>
</dbReference>
<dbReference type="SUPFAM" id="SSF53335">
    <property type="entry name" value="S-adenosyl-L-methionine-dependent methyltransferases"/>
    <property type="match status" value="1"/>
</dbReference>
<dbReference type="PANTHER" id="PTHR38451">
    <property type="entry name" value="TRNA (ADENINE(22)-N(1))-METHYLTRANSFERASE"/>
    <property type="match status" value="1"/>
</dbReference>
<organism evidence="1 2">
    <name type="scientific">Streptococcus ratti</name>
    <dbReference type="NCBI Taxonomy" id="1341"/>
    <lineage>
        <taxon>Bacteria</taxon>
        <taxon>Bacillati</taxon>
        <taxon>Bacillota</taxon>
        <taxon>Bacilli</taxon>
        <taxon>Lactobacillales</taxon>
        <taxon>Streptococcaceae</taxon>
        <taxon>Streptococcus</taxon>
    </lineage>
</organism>
<dbReference type="Proteomes" id="UP000532121">
    <property type="component" value="Unassembled WGS sequence"/>
</dbReference>
<gene>
    <name evidence="1" type="ORF">HHO37_05525</name>
</gene>
<dbReference type="PIRSF" id="PIRSF018637">
    <property type="entry name" value="TrmK"/>
    <property type="match status" value="1"/>
</dbReference>
<dbReference type="GO" id="GO:0160105">
    <property type="term" value="F:tRNA (adenine(22)-N1)-methyltransferase activity"/>
    <property type="evidence" value="ECO:0007669"/>
    <property type="project" value="InterPro"/>
</dbReference>
<accession>A0A7X9LE11</accession>
<evidence type="ECO:0000313" key="1">
    <source>
        <dbReference type="EMBL" id="NMD49139.1"/>
    </source>
</evidence>
<dbReference type="Gene3D" id="1.10.287.1890">
    <property type="match status" value="1"/>
</dbReference>
<dbReference type="InterPro" id="IPR029063">
    <property type="entry name" value="SAM-dependent_MTases_sf"/>
</dbReference>
<evidence type="ECO:0000313" key="2">
    <source>
        <dbReference type="Proteomes" id="UP000532121"/>
    </source>
</evidence>
<dbReference type="PANTHER" id="PTHR38451:SF1">
    <property type="entry name" value="TRNA (ADENINE(22)-N(1))-METHYLTRANSFERASE"/>
    <property type="match status" value="1"/>
</dbReference>
<name>A0A7X9LE11_STRRT</name>
<dbReference type="Gene3D" id="3.40.50.150">
    <property type="entry name" value="Vaccinia Virus protein VP39"/>
    <property type="match status" value="1"/>
</dbReference>
<reference evidence="1 2" key="1">
    <citation type="submission" date="2020-04" db="EMBL/GenBank/DDBJ databases">
        <title>MicrobeNet Type strains.</title>
        <authorList>
            <person name="Nicholson A.C."/>
        </authorList>
    </citation>
    <scope>NUCLEOTIDE SEQUENCE [LARGE SCALE GENOMIC DNA]</scope>
    <source>
        <strain evidence="1 2">DSM 22768</strain>
    </source>
</reference>
<protein>
    <submittedName>
        <fullName evidence="1">tRNA (Adenine(22)-N(1))-methyltransferase TrmK</fullName>
    </submittedName>
</protein>
<dbReference type="RefSeq" id="WP_193523482.1">
    <property type="nucleotide sequence ID" value="NZ_JABASA010000009.1"/>
</dbReference>
<dbReference type="EMBL" id="JABASA010000009">
    <property type="protein sequence ID" value="NMD49139.1"/>
    <property type="molecule type" value="Genomic_DNA"/>
</dbReference>
<dbReference type="AlphaFoldDB" id="A0A7X9LE11"/>
<sequence>MRDKKKGINLSERLQEIAGFVPKGARLLDVGSDHAYLPLYLLGKGCIDYAIAGEVAEGPYSSALENVAQAGLSDCVDVRLADGLAAFTESDDIDVIAVCGMGGRLIAEILEAGKAKLSLVKQLILQPNNCEDELRLWLMANGFAITAEKIVTDKQKYYEILIAEKGQMTLSDMDLRFGPFLRRELSAVFKARWQRELSKLEQALMKIPEKNEQDRLAIKAKISQIKEVLHESTADY</sequence>
<proteinExistence type="predicted"/>
<dbReference type="InterPro" id="IPR006901">
    <property type="entry name" value="TrmK"/>
</dbReference>